<comment type="caution">
    <text evidence="2">The sequence shown here is derived from an EMBL/GenBank/DDBJ whole genome shotgun (WGS) entry which is preliminary data.</text>
</comment>
<sequence length="216" mass="24263">MRRLACHALMCGRLKSGDDFLLQRSINWWDKSYVDPHHRLVALRNTNTNRESVAYRSFRSSEFEARGVRKVTTGITGLWQPSVHSDIYKLRIGLQVTSYQALSPGLSALQYDPRYHIAPRRLSSTWSAVGLHTFRRNAGEYAVDAGTSVSRISSKTSPRWLRICSLAKREQECSLNSVIDIDLLRCGFPRGNKRSAGSENTSQPGAIVVQNGSHQS</sequence>
<evidence type="ECO:0000256" key="1">
    <source>
        <dbReference type="SAM" id="MobiDB-lite"/>
    </source>
</evidence>
<organism evidence="2 3">
    <name type="scientific">Platanthera zijinensis</name>
    <dbReference type="NCBI Taxonomy" id="2320716"/>
    <lineage>
        <taxon>Eukaryota</taxon>
        <taxon>Viridiplantae</taxon>
        <taxon>Streptophyta</taxon>
        <taxon>Embryophyta</taxon>
        <taxon>Tracheophyta</taxon>
        <taxon>Spermatophyta</taxon>
        <taxon>Magnoliopsida</taxon>
        <taxon>Liliopsida</taxon>
        <taxon>Asparagales</taxon>
        <taxon>Orchidaceae</taxon>
        <taxon>Orchidoideae</taxon>
        <taxon>Orchideae</taxon>
        <taxon>Orchidinae</taxon>
        <taxon>Platanthera</taxon>
    </lineage>
</organism>
<accession>A0AAP0BKD2</accession>
<dbReference type="AlphaFoldDB" id="A0AAP0BKD2"/>
<evidence type="ECO:0000313" key="2">
    <source>
        <dbReference type="EMBL" id="KAK8942486.1"/>
    </source>
</evidence>
<reference evidence="2 3" key="1">
    <citation type="journal article" date="2022" name="Nat. Plants">
        <title>Genomes of leafy and leafless Platanthera orchids illuminate the evolution of mycoheterotrophy.</title>
        <authorList>
            <person name="Li M.H."/>
            <person name="Liu K.W."/>
            <person name="Li Z."/>
            <person name="Lu H.C."/>
            <person name="Ye Q.L."/>
            <person name="Zhang D."/>
            <person name="Wang J.Y."/>
            <person name="Li Y.F."/>
            <person name="Zhong Z.M."/>
            <person name="Liu X."/>
            <person name="Yu X."/>
            <person name="Liu D.K."/>
            <person name="Tu X.D."/>
            <person name="Liu B."/>
            <person name="Hao Y."/>
            <person name="Liao X.Y."/>
            <person name="Jiang Y.T."/>
            <person name="Sun W.H."/>
            <person name="Chen J."/>
            <person name="Chen Y.Q."/>
            <person name="Ai Y."/>
            <person name="Zhai J.W."/>
            <person name="Wu S.S."/>
            <person name="Zhou Z."/>
            <person name="Hsiao Y.Y."/>
            <person name="Wu W.L."/>
            <person name="Chen Y.Y."/>
            <person name="Lin Y.F."/>
            <person name="Hsu J.L."/>
            <person name="Li C.Y."/>
            <person name="Wang Z.W."/>
            <person name="Zhao X."/>
            <person name="Zhong W.Y."/>
            <person name="Ma X.K."/>
            <person name="Ma L."/>
            <person name="Huang J."/>
            <person name="Chen G.Z."/>
            <person name="Huang M.Z."/>
            <person name="Huang L."/>
            <person name="Peng D.H."/>
            <person name="Luo Y.B."/>
            <person name="Zou S.Q."/>
            <person name="Chen S.P."/>
            <person name="Lan S."/>
            <person name="Tsai W.C."/>
            <person name="Van de Peer Y."/>
            <person name="Liu Z.J."/>
        </authorList>
    </citation>
    <scope>NUCLEOTIDE SEQUENCE [LARGE SCALE GENOMIC DNA]</scope>
    <source>
        <strain evidence="2">Lor287</strain>
    </source>
</reference>
<name>A0AAP0BKD2_9ASPA</name>
<evidence type="ECO:0000313" key="3">
    <source>
        <dbReference type="Proteomes" id="UP001418222"/>
    </source>
</evidence>
<feature type="region of interest" description="Disordered" evidence="1">
    <location>
        <begin position="193"/>
        <end position="216"/>
    </location>
</feature>
<protein>
    <submittedName>
        <fullName evidence="2">Uncharacterized protein</fullName>
    </submittedName>
</protein>
<keyword evidence="3" id="KW-1185">Reference proteome</keyword>
<feature type="compositionally biased region" description="Polar residues" evidence="1">
    <location>
        <begin position="195"/>
        <end position="216"/>
    </location>
</feature>
<dbReference type="Proteomes" id="UP001418222">
    <property type="component" value="Unassembled WGS sequence"/>
</dbReference>
<gene>
    <name evidence="2" type="ORF">KSP39_PZI008717</name>
</gene>
<proteinExistence type="predicted"/>
<dbReference type="EMBL" id="JBBWWQ010000007">
    <property type="protein sequence ID" value="KAK8942486.1"/>
    <property type="molecule type" value="Genomic_DNA"/>
</dbReference>